<accession>A0A367CCM0</accession>
<protein>
    <submittedName>
        <fullName evidence="1">Uncharacterized protein</fullName>
    </submittedName>
</protein>
<evidence type="ECO:0000313" key="1">
    <source>
        <dbReference type="EMBL" id="RCA10405.1"/>
    </source>
</evidence>
<gene>
    <name evidence="1" type="ORF">EA71_01156</name>
</gene>
<dbReference type="STRING" id="53345.LIU_07040"/>
<comment type="caution">
    <text evidence="1">The sequence shown here is derived from an EMBL/GenBank/DDBJ whole genome shotgun (WGS) entry which is preliminary data.</text>
</comment>
<dbReference type="AlphaFoldDB" id="A0A367CCM0"/>
<dbReference type="EMBL" id="LEPB01000004">
    <property type="protein sequence ID" value="RCA10405.1"/>
    <property type="molecule type" value="Genomic_DNA"/>
</dbReference>
<sequence>MATHKELLKAEKKALNKLFVRELSNVRKETHELDQLQKAIVVHVNYGNSKDRTTLEQKYVDSQVVDLLNQYRKKIDDHLPRLRRVKQIEKDIDYAKKYSYYQGSHTFKRLNYEEGWATWKLENAEGIYYPPPLKKYIERLNTTYDDVHLNTVIPVHPMKNKLYPGTYTKNNSLSRRVLHTQKARLNKEVKEQIKVIEISKKELDKATTSILSSCENIGKTISELEALEYQNLCVKQSECFVTYIDQFVALDQVRTKLHQTRIALVHHTSLNTENKIKYINASQTLKKVNYTQDSFAGNLQLALKKYQSPQILEFYDVYTNRSSRERIAKALKKMGKLLAKVDKEKEVVENTQAPKIERGTLNHPVIERAQSNQSINSRRLGVVINQAVANSMNESYIKRNRETAKKVDQPDRSSTL</sequence>
<name>A0A367CCM0_9ENTE</name>
<evidence type="ECO:0000313" key="2">
    <source>
        <dbReference type="Proteomes" id="UP000252797"/>
    </source>
</evidence>
<organism evidence="1 2">
    <name type="scientific">Enterococcus durans</name>
    <dbReference type="NCBI Taxonomy" id="53345"/>
    <lineage>
        <taxon>Bacteria</taxon>
        <taxon>Bacillati</taxon>
        <taxon>Bacillota</taxon>
        <taxon>Bacilli</taxon>
        <taxon>Lactobacillales</taxon>
        <taxon>Enterococcaceae</taxon>
        <taxon>Enterococcus</taxon>
    </lineage>
</organism>
<dbReference type="Proteomes" id="UP000252797">
    <property type="component" value="Unassembled WGS sequence"/>
</dbReference>
<reference evidence="1 2" key="1">
    <citation type="submission" date="2015-06" db="EMBL/GenBank/DDBJ databases">
        <title>The Genome Sequence of Enterococcus durans 4EA1.</title>
        <authorList>
            <consortium name="The Broad Institute Genomics Platform"/>
            <consortium name="The Broad Institute Genome Sequencing Center for Infectious Disease"/>
            <person name="Earl A.M."/>
            <person name="Van Tyne D."/>
            <person name="Lebreton F."/>
            <person name="Saavedra J.T."/>
            <person name="Gilmore M.S."/>
            <person name="Manson Mcguire A."/>
            <person name="Clock S."/>
            <person name="Crupain M."/>
            <person name="Rangan U."/>
            <person name="Young S."/>
            <person name="Abouelleil A."/>
            <person name="Cao P."/>
            <person name="Chapman S.B."/>
            <person name="Griggs A."/>
            <person name="Priest M."/>
            <person name="Shea T."/>
            <person name="Wortman J."/>
            <person name="Nusbaum C."/>
            <person name="Birren B."/>
        </authorList>
    </citation>
    <scope>NUCLEOTIDE SEQUENCE [LARGE SCALE GENOMIC DNA]</scope>
    <source>
        <strain evidence="1 2">4EA1</strain>
    </source>
</reference>
<proteinExistence type="predicted"/>
<dbReference type="RefSeq" id="WP_113845474.1">
    <property type="nucleotide sequence ID" value="NZ_LEPB01000004.1"/>
</dbReference>